<feature type="compositionally biased region" description="Basic and acidic residues" evidence="2">
    <location>
        <begin position="633"/>
        <end position="654"/>
    </location>
</feature>
<keyword evidence="4" id="KW-1185">Reference proteome</keyword>
<evidence type="ECO:0000256" key="2">
    <source>
        <dbReference type="SAM" id="MobiDB-lite"/>
    </source>
</evidence>
<proteinExistence type="inferred from homology"/>
<dbReference type="Pfam" id="PF01585">
    <property type="entry name" value="G-patch"/>
    <property type="match status" value="1"/>
</dbReference>
<evidence type="ECO:0000313" key="4">
    <source>
        <dbReference type="Proteomes" id="UP000887577"/>
    </source>
</evidence>
<dbReference type="PANTHER" id="PTHR13384:SF19">
    <property type="entry name" value="G PATCH DOMAIN-CONTAINING PROTEIN 1"/>
    <property type="match status" value="1"/>
</dbReference>
<dbReference type="Proteomes" id="UP000887577">
    <property type="component" value="Unplaced"/>
</dbReference>
<dbReference type="GO" id="GO:0005634">
    <property type="term" value="C:nucleus"/>
    <property type="evidence" value="ECO:0007669"/>
    <property type="project" value="TreeGrafter"/>
</dbReference>
<feature type="region of interest" description="Disordered" evidence="2">
    <location>
        <begin position="608"/>
        <end position="710"/>
    </location>
</feature>
<accession>A0A914YYH2</accession>
<dbReference type="GO" id="GO:0003723">
    <property type="term" value="F:RNA binding"/>
    <property type="evidence" value="ECO:0007669"/>
    <property type="project" value="TreeGrafter"/>
</dbReference>
<reference evidence="5" key="1">
    <citation type="submission" date="2022-11" db="UniProtKB">
        <authorList>
            <consortium name="WormBaseParasite"/>
        </authorList>
    </citation>
    <scope>IDENTIFICATION</scope>
</reference>
<dbReference type="Pfam" id="PF07713">
    <property type="entry name" value="DUF1604"/>
    <property type="match status" value="1"/>
</dbReference>
<dbReference type="WBParaSite" id="PSU_v2.g5001.t1">
    <property type="protein sequence ID" value="PSU_v2.g5001.t1"/>
    <property type="gene ID" value="PSU_v2.g5001"/>
</dbReference>
<name>A0A914YYH2_9BILA</name>
<feature type="domain" description="G-patch" evidence="3">
    <location>
        <begin position="98"/>
        <end position="118"/>
    </location>
</feature>
<dbReference type="GO" id="GO:0006397">
    <property type="term" value="P:mRNA processing"/>
    <property type="evidence" value="ECO:0007669"/>
    <property type="project" value="InterPro"/>
</dbReference>
<dbReference type="InterPro" id="IPR011666">
    <property type="entry name" value="DUF1604"/>
</dbReference>
<feature type="region of interest" description="Disordered" evidence="2">
    <location>
        <begin position="560"/>
        <end position="596"/>
    </location>
</feature>
<sequence>MKLCLGFVPQTFKSSRDHRADVQQLRAEDFMDDEDFGEFGIASRTFHVNRMYTDSGKPEGQAVWDRPAVAPSSSTDATDAASGAFGDFFKVSSKIETSISIGLKIMKNMGYREGKGIGAPLTRRQLELQKLHEERARGKRSRFDKTAVEEAEAFAAGFEFIPEDIPPIYFTCKENDHGLGYQALKGLSHGYEATPKGKRNKKGEAFGVGAFEDSDEDIYDTNDMSRYTFELTNKLDIDPMLAITTGKPSFTTNFVPAKNPRKKPPHLTLNIPSGFNPTHKPIPFDSSQLPSTILSYGSSMTPFERAMILGEKNISVLDMLSQEDREKLKNARRIAEKNKAQEPIKQEVEEDPFIEDDEKSYRFKKYIQCLKRGVPCGKPESLSNAQWQVEEMEFQNAIPSQLRYLLPDVKERKQPLYKGDFAKSIMEQMKSKFTTTDDNKIAAVKPTAVDPFTQHEWHPSKRLCKRLKVADPFPDSNMEGIIGGKSKSKTLKGAYEFTRSMVEEELANRHDNNHHTKEEAKENKTEVLTDATTVPDPLLNFLDLMDLVYGTNEAEIKEGENLEKEYQKPAPKPRQLSPAPPPKSKEQINPSKHKSIFDVVEDEVEYGPAIPERLKNGSNRAYIKDEDDLSDSVEAKNIRDKSSSETEEENERRSSKSSKRHKKESKKRHKEKKSKHKKKESKKSRKSSKEPKKRHRHRSRSDSSSVEIIE</sequence>
<evidence type="ECO:0000313" key="5">
    <source>
        <dbReference type="WBParaSite" id="PSU_v2.g5001.t1"/>
    </source>
</evidence>
<feature type="region of interest" description="Disordered" evidence="2">
    <location>
        <begin position="506"/>
        <end position="526"/>
    </location>
</feature>
<comment type="similarity">
    <text evidence="1">Belongs to the GPATCH1 family.</text>
</comment>
<organism evidence="4 5">
    <name type="scientific">Panagrolaimus superbus</name>
    <dbReference type="NCBI Taxonomy" id="310955"/>
    <lineage>
        <taxon>Eukaryota</taxon>
        <taxon>Metazoa</taxon>
        <taxon>Ecdysozoa</taxon>
        <taxon>Nematoda</taxon>
        <taxon>Chromadorea</taxon>
        <taxon>Rhabditida</taxon>
        <taxon>Tylenchina</taxon>
        <taxon>Panagrolaimomorpha</taxon>
        <taxon>Panagrolaimoidea</taxon>
        <taxon>Panagrolaimidae</taxon>
        <taxon>Panagrolaimus</taxon>
    </lineage>
</organism>
<dbReference type="PROSITE" id="PS50174">
    <property type="entry name" value="G_PATCH"/>
    <property type="match status" value="1"/>
</dbReference>
<dbReference type="PANTHER" id="PTHR13384">
    <property type="entry name" value="G PATCH DOMAIN-CONTAINING PROTEIN 1"/>
    <property type="match status" value="1"/>
</dbReference>
<dbReference type="InterPro" id="IPR000467">
    <property type="entry name" value="G_patch_dom"/>
</dbReference>
<protein>
    <submittedName>
        <fullName evidence="5">G-patch domain-containing protein</fullName>
    </submittedName>
</protein>
<dbReference type="AlphaFoldDB" id="A0A914YYH2"/>
<feature type="compositionally biased region" description="Basic residues" evidence="2">
    <location>
        <begin position="655"/>
        <end position="699"/>
    </location>
</feature>
<evidence type="ECO:0000259" key="3">
    <source>
        <dbReference type="PROSITE" id="PS50174"/>
    </source>
</evidence>
<evidence type="ECO:0000256" key="1">
    <source>
        <dbReference type="ARBA" id="ARBA00008600"/>
    </source>
</evidence>